<evidence type="ECO:0000256" key="2">
    <source>
        <dbReference type="ARBA" id="ARBA00023125"/>
    </source>
</evidence>
<proteinExistence type="predicted"/>
<dbReference type="Proteomes" id="UP000694910">
    <property type="component" value="Unplaced"/>
</dbReference>
<feature type="compositionally biased region" description="Basic and acidic residues" evidence="5">
    <location>
        <begin position="364"/>
        <end position="385"/>
    </location>
</feature>
<evidence type="ECO:0000256" key="1">
    <source>
        <dbReference type="ARBA" id="ARBA00004123"/>
    </source>
</evidence>
<dbReference type="Gene3D" id="1.10.30.10">
    <property type="entry name" value="High mobility group box domain"/>
    <property type="match status" value="1"/>
</dbReference>
<evidence type="ECO:0000313" key="7">
    <source>
        <dbReference type="Proteomes" id="UP000694910"/>
    </source>
</evidence>
<evidence type="ECO:0000313" key="8">
    <source>
        <dbReference type="RefSeq" id="XP_004427550.1"/>
    </source>
</evidence>
<comment type="subcellular location">
    <subcellularLocation>
        <location evidence="1">Nucleus</location>
    </subcellularLocation>
</comment>
<evidence type="ECO:0000256" key="4">
    <source>
        <dbReference type="PROSITE-ProRule" id="PRU00267"/>
    </source>
</evidence>
<dbReference type="InterPro" id="IPR051762">
    <property type="entry name" value="UBF1"/>
</dbReference>
<feature type="DNA-binding region" description="HMG box" evidence="4">
    <location>
        <begin position="100"/>
        <end position="168"/>
    </location>
</feature>
<dbReference type="PANTHER" id="PTHR46318">
    <property type="entry name" value="UPSTREAM BINDING TRANSCRIPTION FACTOR"/>
    <property type="match status" value="1"/>
</dbReference>
<keyword evidence="7" id="KW-1185">Reference proteome</keyword>
<feature type="compositionally biased region" description="Basic and acidic residues" evidence="5">
    <location>
        <begin position="166"/>
        <end position="185"/>
    </location>
</feature>
<evidence type="ECO:0000259" key="6">
    <source>
        <dbReference type="PROSITE" id="PS50118"/>
    </source>
</evidence>
<feature type="compositionally biased region" description="Low complexity" evidence="5">
    <location>
        <begin position="386"/>
        <end position="396"/>
    </location>
</feature>
<name>A0ABM0HI61_CERSS</name>
<dbReference type="GeneID" id="101394464"/>
<protein>
    <submittedName>
        <fullName evidence="8">Upstream-binding factor 1-like protein 1</fullName>
    </submittedName>
</protein>
<organism evidence="7 8">
    <name type="scientific">Ceratotherium simum simum</name>
    <name type="common">Southern white rhinoceros</name>
    <dbReference type="NCBI Taxonomy" id="73337"/>
    <lineage>
        <taxon>Eukaryota</taxon>
        <taxon>Metazoa</taxon>
        <taxon>Chordata</taxon>
        <taxon>Craniata</taxon>
        <taxon>Vertebrata</taxon>
        <taxon>Euteleostomi</taxon>
        <taxon>Mammalia</taxon>
        <taxon>Eutheria</taxon>
        <taxon>Laurasiatheria</taxon>
        <taxon>Perissodactyla</taxon>
        <taxon>Rhinocerotidae</taxon>
        <taxon>Ceratotherium</taxon>
    </lineage>
</organism>
<dbReference type="RefSeq" id="XP_004427550.1">
    <property type="nucleotide sequence ID" value="XM_004427493.2"/>
</dbReference>
<gene>
    <name evidence="8" type="primary">LOC101394464</name>
</gene>
<dbReference type="PANTHER" id="PTHR46318:SF1">
    <property type="entry name" value="UPSTREAM-BINDING FACTOR 1-LIKE PROTEIN 1-RELATED"/>
    <property type="match status" value="1"/>
</dbReference>
<feature type="region of interest" description="Disordered" evidence="5">
    <location>
        <begin position="342"/>
        <end position="396"/>
    </location>
</feature>
<dbReference type="SUPFAM" id="SSF47095">
    <property type="entry name" value="HMG-box"/>
    <property type="match status" value="1"/>
</dbReference>
<feature type="region of interest" description="Disordered" evidence="5">
    <location>
        <begin position="166"/>
        <end position="217"/>
    </location>
</feature>
<feature type="domain" description="HMG box" evidence="6">
    <location>
        <begin position="100"/>
        <end position="168"/>
    </location>
</feature>
<dbReference type="PROSITE" id="PS50118">
    <property type="entry name" value="HMG_BOX_2"/>
    <property type="match status" value="1"/>
</dbReference>
<evidence type="ECO:0000256" key="5">
    <source>
        <dbReference type="SAM" id="MobiDB-lite"/>
    </source>
</evidence>
<dbReference type="Pfam" id="PF00505">
    <property type="entry name" value="HMG_box"/>
    <property type="match status" value="1"/>
</dbReference>
<dbReference type="InterPro" id="IPR009071">
    <property type="entry name" value="HMG_box_dom"/>
</dbReference>
<keyword evidence="3 4" id="KW-0539">Nucleus</keyword>
<dbReference type="SMART" id="SM00398">
    <property type="entry name" value="HMG"/>
    <property type="match status" value="1"/>
</dbReference>
<accession>A0ABM0HI61</accession>
<evidence type="ECO:0000256" key="3">
    <source>
        <dbReference type="ARBA" id="ARBA00023242"/>
    </source>
</evidence>
<keyword evidence="2 4" id="KW-0238">DNA-binding</keyword>
<reference evidence="8" key="1">
    <citation type="submission" date="2025-08" db="UniProtKB">
        <authorList>
            <consortium name="RefSeq"/>
        </authorList>
    </citation>
    <scope>IDENTIFICATION</scope>
</reference>
<feature type="region of interest" description="Disordered" evidence="5">
    <location>
        <begin position="297"/>
        <end position="330"/>
    </location>
</feature>
<dbReference type="CDD" id="cd21998">
    <property type="entry name" value="HMG-box_UBF1_rpt1-like"/>
    <property type="match status" value="1"/>
</dbReference>
<feature type="compositionally biased region" description="Basic and acidic residues" evidence="5">
    <location>
        <begin position="342"/>
        <end position="351"/>
    </location>
</feature>
<dbReference type="InterPro" id="IPR036910">
    <property type="entry name" value="HMG_box_dom_sf"/>
</dbReference>
<sequence>MALPESQDHWCKEDIVKLLERMENNLPSNDRHTFRTTQSQMDWGKVAFKDFSGEMCKHKWLEISYNLRKCRSLKELVLEAKEDAKNLSKSKRRKKHPDFPKKPLTTYLRFFRENRAQYSQMHPKLSNQELTKLLSEEYRELPEQTKLKYSQDFQKEKQEFEEKLARFREDHPDLVQNPKKSDVPKRGPSKAQKKFQGNVKEVKSSPENCGSKKNGPALGKHHKKCRCHLFHLGGFPLSPLLAPRCSFSQAQGFLVFSGQQSHQLTLPSQARSQADLGPLRLQTLGERGADTECGKVQERGSRTALPLPPACSPPGTSGCTGPPPVFPADAQSEGAHWVLREEQEQAPEKGTRSCQSLSAGRDGGGAREPQDHAAKSHRVPAEGPRRLPLLSPGLGL</sequence>